<gene>
    <name evidence="1" type="ORF">CFP56_015002</name>
</gene>
<evidence type="ECO:0000313" key="1">
    <source>
        <dbReference type="EMBL" id="KAK7841734.1"/>
    </source>
</evidence>
<protein>
    <submittedName>
        <fullName evidence="1">Uncharacterized protein</fullName>
    </submittedName>
</protein>
<organism evidence="1 2">
    <name type="scientific">Quercus suber</name>
    <name type="common">Cork oak</name>
    <dbReference type="NCBI Taxonomy" id="58331"/>
    <lineage>
        <taxon>Eukaryota</taxon>
        <taxon>Viridiplantae</taxon>
        <taxon>Streptophyta</taxon>
        <taxon>Embryophyta</taxon>
        <taxon>Tracheophyta</taxon>
        <taxon>Spermatophyta</taxon>
        <taxon>Magnoliopsida</taxon>
        <taxon>eudicotyledons</taxon>
        <taxon>Gunneridae</taxon>
        <taxon>Pentapetalae</taxon>
        <taxon>rosids</taxon>
        <taxon>fabids</taxon>
        <taxon>Fagales</taxon>
        <taxon>Fagaceae</taxon>
        <taxon>Quercus</taxon>
    </lineage>
</organism>
<reference evidence="1 2" key="1">
    <citation type="journal article" date="2018" name="Sci. Data">
        <title>The draft genome sequence of cork oak.</title>
        <authorList>
            <person name="Ramos A.M."/>
            <person name="Usie A."/>
            <person name="Barbosa P."/>
            <person name="Barros P.M."/>
            <person name="Capote T."/>
            <person name="Chaves I."/>
            <person name="Simoes F."/>
            <person name="Abreu I."/>
            <person name="Carrasquinho I."/>
            <person name="Faro C."/>
            <person name="Guimaraes J.B."/>
            <person name="Mendonca D."/>
            <person name="Nobrega F."/>
            <person name="Rodrigues L."/>
            <person name="Saibo N.J.M."/>
            <person name="Varela M.C."/>
            <person name="Egas C."/>
            <person name="Matos J."/>
            <person name="Miguel C.M."/>
            <person name="Oliveira M.M."/>
            <person name="Ricardo C.P."/>
            <person name="Goncalves S."/>
        </authorList>
    </citation>
    <scope>NUCLEOTIDE SEQUENCE [LARGE SCALE GENOMIC DNA]</scope>
    <source>
        <strain evidence="2">cv. HL8</strain>
    </source>
</reference>
<dbReference type="EMBL" id="PKMF04000235">
    <property type="protein sequence ID" value="KAK7841734.1"/>
    <property type="molecule type" value="Genomic_DNA"/>
</dbReference>
<sequence length="116" mass="12530">MWTTIISGRLPVWGVRLQVGYAVLTPPHIHLSAFAVMEIGNLCSVQERKLDLGVENDVGLGLVDTTIAIFANEAEASDVGGEDLFVATSSIRNPFKSINTHSTAIVHVFLLFLAKP</sequence>
<name>A0AAW0KRC8_QUESU</name>
<dbReference type="AlphaFoldDB" id="A0AAW0KRC8"/>
<proteinExistence type="predicted"/>
<keyword evidence="2" id="KW-1185">Reference proteome</keyword>
<accession>A0AAW0KRC8</accession>
<comment type="caution">
    <text evidence="1">The sequence shown here is derived from an EMBL/GenBank/DDBJ whole genome shotgun (WGS) entry which is preliminary data.</text>
</comment>
<dbReference type="Proteomes" id="UP000237347">
    <property type="component" value="Unassembled WGS sequence"/>
</dbReference>
<evidence type="ECO:0000313" key="2">
    <source>
        <dbReference type="Proteomes" id="UP000237347"/>
    </source>
</evidence>